<evidence type="ECO:0000313" key="5">
    <source>
        <dbReference type="Proteomes" id="UP000287798"/>
    </source>
</evidence>
<comment type="similarity">
    <text evidence="1">Belongs to the ice-binding protein family.</text>
</comment>
<feature type="chain" id="PRO_5019357538" evidence="3">
    <location>
        <begin position="30"/>
        <end position="283"/>
    </location>
</feature>
<proteinExistence type="inferred from homology"/>
<reference evidence="4 5" key="1">
    <citation type="journal article" date="2010" name="Int. J. Syst. Evol. Microbiol.">
        <title>Thiohalobacter thiocyanaticus gen. nov., sp. nov., a moderately halophilic, sulfur-oxidizing gammaproteobacterium from hypersaline lakes, that utilizes thiocyanate.</title>
        <authorList>
            <person name="Sorokin D.Y."/>
            <person name="Kovaleva O.L."/>
            <person name="Tourova T.P."/>
            <person name="Muyzer G."/>
        </authorList>
    </citation>
    <scope>NUCLEOTIDE SEQUENCE [LARGE SCALE GENOMIC DNA]</scope>
    <source>
        <strain evidence="4 5">Hrh1</strain>
    </source>
</reference>
<dbReference type="OrthoDB" id="2082707at2"/>
<keyword evidence="2 3" id="KW-0732">Signal</keyword>
<name>A0A426QKG9_9GAMM</name>
<comment type="caution">
    <text evidence="4">The sequence shown here is derived from an EMBL/GenBank/DDBJ whole genome shotgun (WGS) entry which is preliminary data.</text>
</comment>
<keyword evidence="5" id="KW-1185">Reference proteome</keyword>
<evidence type="ECO:0000256" key="1">
    <source>
        <dbReference type="ARBA" id="ARBA00005445"/>
    </source>
</evidence>
<evidence type="ECO:0000256" key="3">
    <source>
        <dbReference type="SAM" id="SignalP"/>
    </source>
</evidence>
<evidence type="ECO:0000313" key="4">
    <source>
        <dbReference type="EMBL" id="RRQ22249.1"/>
    </source>
</evidence>
<sequence length="283" mass="28780">MSEFNNPGRSIFKAAFFIVFSIGTISAHAASILGSAKDFAVIGAESVTNTGSTTIHGDLGVYPGSSITGLSSISLTGTVHQTDAVAQQAQQDALNAFNALGGMASSSDLTGQDLGTIGTLSPGVYNFDSTAQLTGTLTLDAMNDTNALFIFQIGSTLTTASNSVVDVLNGGTDTGVFWQVGSSATLGTDTMFAGNIIADQSITLNTSAKILCGRALALNASVTMDTNTISNDCNAFDGGTSRSDFGSAGFSAVPLPPALWLFGSGLLGMVGISRRKITNENAS</sequence>
<protein>
    <submittedName>
        <fullName evidence="4">DUF3494 domain-containing protein</fullName>
    </submittedName>
</protein>
<dbReference type="Pfam" id="PF11999">
    <property type="entry name" value="Ice_binding"/>
    <property type="match status" value="1"/>
</dbReference>
<gene>
    <name evidence="4" type="ORF">D6C00_09995</name>
</gene>
<accession>A0A426QKG9</accession>
<feature type="signal peptide" evidence="3">
    <location>
        <begin position="1"/>
        <end position="29"/>
    </location>
</feature>
<dbReference type="Proteomes" id="UP000287798">
    <property type="component" value="Unassembled WGS sequence"/>
</dbReference>
<dbReference type="EMBL" id="QZMU01000001">
    <property type="protein sequence ID" value="RRQ22249.1"/>
    <property type="molecule type" value="Genomic_DNA"/>
</dbReference>
<dbReference type="RefSeq" id="WP_125181593.1">
    <property type="nucleotide sequence ID" value="NZ_QZMU01000001.1"/>
</dbReference>
<dbReference type="InterPro" id="IPR021884">
    <property type="entry name" value="Ice-bd_prot"/>
</dbReference>
<organism evidence="4 5">
    <name type="scientific">Thiohalobacter thiocyanaticus</name>
    <dbReference type="NCBI Taxonomy" id="585455"/>
    <lineage>
        <taxon>Bacteria</taxon>
        <taxon>Pseudomonadati</taxon>
        <taxon>Pseudomonadota</taxon>
        <taxon>Gammaproteobacteria</taxon>
        <taxon>Thiohalobacterales</taxon>
        <taxon>Thiohalobacteraceae</taxon>
        <taxon>Thiohalobacter</taxon>
    </lineage>
</organism>
<evidence type="ECO:0000256" key="2">
    <source>
        <dbReference type="ARBA" id="ARBA00022729"/>
    </source>
</evidence>
<dbReference type="AlphaFoldDB" id="A0A426QKG9"/>